<name>A0ABQ4SJG3_9HYPH</name>
<accession>A0ABQ4SJG3</accession>
<proteinExistence type="predicted"/>
<feature type="chain" id="PRO_5045162081" evidence="1">
    <location>
        <begin position="26"/>
        <end position="254"/>
    </location>
</feature>
<evidence type="ECO:0000313" key="3">
    <source>
        <dbReference type="Proteomes" id="UP001055153"/>
    </source>
</evidence>
<evidence type="ECO:0000256" key="1">
    <source>
        <dbReference type="SAM" id="SignalP"/>
    </source>
</evidence>
<gene>
    <name evidence="2" type="ORF">GMJLKIPL_3855</name>
</gene>
<reference evidence="2" key="2">
    <citation type="submission" date="2021-08" db="EMBL/GenBank/DDBJ databases">
        <authorList>
            <person name="Tani A."/>
            <person name="Ola A."/>
            <person name="Ogura Y."/>
            <person name="Katsura K."/>
            <person name="Hayashi T."/>
        </authorList>
    </citation>
    <scope>NUCLEOTIDE SEQUENCE</scope>
    <source>
        <strain evidence="2">DSM 17168</strain>
    </source>
</reference>
<comment type="caution">
    <text evidence="2">The sequence shown here is derived from an EMBL/GenBank/DDBJ whole genome shotgun (WGS) entry which is preliminary data.</text>
</comment>
<feature type="signal peptide" evidence="1">
    <location>
        <begin position="1"/>
        <end position="25"/>
    </location>
</feature>
<dbReference type="Proteomes" id="UP001055153">
    <property type="component" value="Unassembled WGS sequence"/>
</dbReference>
<organism evidence="2 3">
    <name type="scientific">Methylobacterium isbiliense</name>
    <dbReference type="NCBI Taxonomy" id="315478"/>
    <lineage>
        <taxon>Bacteria</taxon>
        <taxon>Pseudomonadati</taxon>
        <taxon>Pseudomonadota</taxon>
        <taxon>Alphaproteobacteria</taxon>
        <taxon>Hyphomicrobiales</taxon>
        <taxon>Methylobacteriaceae</taxon>
        <taxon>Methylobacterium</taxon>
    </lineage>
</organism>
<reference evidence="2" key="1">
    <citation type="journal article" date="2021" name="Front. Microbiol.">
        <title>Comprehensive Comparative Genomics and Phenotyping of Methylobacterium Species.</title>
        <authorList>
            <person name="Alessa O."/>
            <person name="Ogura Y."/>
            <person name="Fujitani Y."/>
            <person name="Takami H."/>
            <person name="Hayashi T."/>
            <person name="Sahin N."/>
            <person name="Tani A."/>
        </authorList>
    </citation>
    <scope>NUCLEOTIDE SEQUENCE</scope>
    <source>
        <strain evidence="2">DSM 17168</strain>
    </source>
</reference>
<evidence type="ECO:0000313" key="2">
    <source>
        <dbReference type="EMBL" id="GJE01914.1"/>
    </source>
</evidence>
<keyword evidence="1" id="KW-0732">Signal</keyword>
<protein>
    <submittedName>
        <fullName evidence="2">Uncharacterized protein</fullName>
    </submittedName>
</protein>
<keyword evidence="3" id="KW-1185">Reference proteome</keyword>
<dbReference type="EMBL" id="BPQQ01000044">
    <property type="protein sequence ID" value="GJE01914.1"/>
    <property type="molecule type" value="Genomic_DNA"/>
</dbReference>
<sequence length="254" mass="26452">MVRNAMRRHLSFAVLLLGSVPGALIQGALQGARAEDGACRDLPALSEAPPLAVGRVGGSDRVHFLRDAVERKGCPGASPECRARAYLVPGDRVLVGARRGPYLCATYLAPGGGGRTDAGRSGWLPAEAVAVEPGGTVAPEDWLGTWTRVEATIRVKPGARPGTLALSGDATWGSVDPERVRRGAINMGSLEGTVTPSGDALSFAMGESGTLPVGQGDATACKVWMRRLGPWLVDDNNACGGLNVSFRGLYRRAP</sequence>